<name>G4MFJ0_9BURK</name>
<keyword evidence="4" id="KW-0804">Transcription</keyword>
<dbReference type="InterPro" id="IPR036388">
    <property type="entry name" value="WH-like_DNA-bd_sf"/>
</dbReference>
<dbReference type="AlphaFoldDB" id="G4MFJ0"/>
<keyword evidence="6" id="KW-0240">DNA-directed RNA polymerase</keyword>
<reference evidence="6 7" key="2">
    <citation type="submission" date="2011-10" db="EMBL/GenBank/DDBJ databases">
        <title>Draft genome sequence of Candidatus Burkholderia kirkii.</title>
        <authorList>
            <person name="Carlier A.L."/>
            <person name="Eberl L."/>
        </authorList>
    </citation>
    <scope>NUCLEOTIDE SEQUENCE [LARGE SCALE GENOMIC DNA]</scope>
    <source>
        <strain evidence="6 7">UZHbot1</strain>
    </source>
</reference>
<evidence type="ECO:0000256" key="3">
    <source>
        <dbReference type="ARBA" id="ARBA00023082"/>
    </source>
</evidence>
<dbReference type="Proteomes" id="UP000003511">
    <property type="component" value="Unassembled WGS sequence"/>
</dbReference>
<dbReference type="InterPro" id="IPR013324">
    <property type="entry name" value="RNA_pol_sigma_r3/r4-like"/>
</dbReference>
<dbReference type="EMBL" id="CAFE01000231">
    <property type="protein sequence ID" value="CCD39919.1"/>
    <property type="molecule type" value="Genomic_DNA"/>
</dbReference>
<dbReference type="Pfam" id="PF08281">
    <property type="entry name" value="Sigma70_r4_2"/>
    <property type="match status" value="1"/>
</dbReference>
<dbReference type="InterPro" id="IPR014284">
    <property type="entry name" value="RNA_pol_sigma-70_dom"/>
</dbReference>
<comment type="similarity">
    <text evidence="1">Belongs to the sigma-70 factor family. ECF subfamily.</text>
</comment>
<dbReference type="GO" id="GO:0006352">
    <property type="term" value="P:DNA-templated transcription initiation"/>
    <property type="evidence" value="ECO:0007669"/>
    <property type="project" value="InterPro"/>
</dbReference>
<dbReference type="InterPro" id="IPR013249">
    <property type="entry name" value="RNA_pol_sigma70_r4_t2"/>
</dbReference>
<evidence type="ECO:0000256" key="4">
    <source>
        <dbReference type="ARBA" id="ARBA00023163"/>
    </source>
</evidence>
<dbReference type="SUPFAM" id="SSF88659">
    <property type="entry name" value="Sigma3 and sigma4 domains of RNA polymerase sigma factors"/>
    <property type="match status" value="1"/>
</dbReference>
<dbReference type="InterPro" id="IPR039425">
    <property type="entry name" value="RNA_pol_sigma-70-like"/>
</dbReference>
<dbReference type="STRING" id="1055526.BKIR_c6_3040"/>
<dbReference type="PANTHER" id="PTHR43133:SF64">
    <property type="entry name" value="ECF SIGMA FACTOR"/>
    <property type="match status" value="1"/>
</dbReference>
<evidence type="ECO:0000256" key="2">
    <source>
        <dbReference type="ARBA" id="ARBA00023015"/>
    </source>
</evidence>
<comment type="caution">
    <text evidence="6">The sequence shown here is derived from an EMBL/GenBank/DDBJ whole genome shotgun (WGS) entry which is preliminary data.</text>
</comment>
<evidence type="ECO:0000313" key="7">
    <source>
        <dbReference type="Proteomes" id="UP000003511"/>
    </source>
</evidence>
<dbReference type="InterPro" id="IPR013325">
    <property type="entry name" value="RNA_pol_sigma_r2"/>
</dbReference>
<evidence type="ECO:0000259" key="5">
    <source>
        <dbReference type="Pfam" id="PF08281"/>
    </source>
</evidence>
<reference evidence="6 7" key="1">
    <citation type="submission" date="2011-09" db="EMBL/GenBank/DDBJ databases">
        <authorList>
            <person name="Carlier A."/>
        </authorList>
    </citation>
    <scope>NUCLEOTIDE SEQUENCE [LARGE SCALE GENOMIC DNA]</scope>
    <source>
        <strain evidence="6 7">UZHbot1</strain>
    </source>
</reference>
<dbReference type="GO" id="GO:0016987">
    <property type="term" value="F:sigma factor activity"/>
    <property type="evidence" value="ECO:0007669"/>
    <property type="project" value="UniProtKB-KW"/>
</dbReference>
<dbReference type="NCBIfam" id="NF006550">
    <property type="entry name" value="PRK09047.1"/>
    <property type="match status" value="1"/>
</dbReference>
<dbReference type="PANTHER" id="PTHR43133">
    <property type="entry name" value="RNA POLYMERASE ECF-TYPE SIGMA FACTO"/>
    <property type="match status" value="1"/>
</dbReference>
<dbReference type="Gene3D" id="1.10.10.10">
    <property type="entry name" value="Winged helix-like DNA-binding domain superfamily/Winged helix DNA-binding domain"/>
    <property type="match status" value="1"/>
</dbReference>
<dbReference type="BioCyc" id="CBUR1055526:G10QW-453-MONOMER"/>
<dbReference type="Gene3D" id="1.10.1740.10">
    <property type="match status" value="1"/>
</dbReference>
<keyword evidence="2" id="KW-0805">Transcription regulation</keyword>
<protein>
    <submittedName>
        <fullName evidence="6">DNA-directed RNA polymerase specialized sigma subunit, sigma24-like</fullName>
    </submittedName>
</protein>
<sequence length="227" mass="25671">MNAVNGNKTSEIALMRRNFASIRRFSSNSTILFRRKFVAPGPQRMASNKELADFLAGVERRAFKQTVYTVRDDDAALDIVQDAMIKLAEKYGDRPPSELPLLFQRILQNATHDYFRRQKVRNTWVSLFSSFGNADDEFDPLETFESADGAVGSENRLEREQVLNLIDTEIQKLPARQREAFLMRYWEDMDVAETAAAMGCSEGSVKTHCSRATHALAQALKAKGITL</sequence>
<dbReference type="GO" id="GO:0003677">
    <property type="term" value="F:DNA binding"/>
    <property type="evidence" value="ECO:0007669"/>
    <property type="project" value="InterPro"/>
</dbReference>
<accession>G4MFJ0</accession>
<proteinExistence type="inferred from homology"/>
<keyword evidence="7" id="KW-1185">Reference proteome</keyword>
<dbReference type="NCBIfam" id="TIGR02937">
    <property type="entry name" value="sigma70-ECF"/>
    <property type="match status" value="1"/>
</dbReference>
<dbReference type="CDD" id="cd06171">
    <property type="entry name" value="Sigma70_r4"/>
    <property type="match status" value="1"/>
</dbReference>
<keyword evidence="3" id="KW-0731">Sigma factor</keyword>
<dbReference type="HOGENOM" id="CLU_047691_15_2_4"/>
<dbReference type="SUPFAM" id="SSF88946">
    <property type="entry name" value="Sigma2 domain of RNA polymerase sigma factors"/>
    <property type="match status" value="1"/>
</dbReference>
<organism evidence="6 7">
    <name type="scientific">Candidatus Paraburkholderia kirkii UZHbot1</name>
    <dbReference type="NCBI Taxonomy" id="1055526"/>
    <lineage>
        <taxon>Bacteria</taxon>
        <taxon>Pseudomonadati</taxon>
        <taxon>Pseudomonadota</taxon>
        <taxon>Betaproteobacteria</taxon>
        <taxon>Burkholderiales</taxon>
        <taxon>Burkholderiaceae</taxon>
        <taxon>Paraburkholderia</taxon>
    </lineage>
</organism>
<evidence type="ECO:0000256" key="1">
    <source>
        <dbReference type="ARBA" id="ARBA00010641"/>
    </source>
</evidence>
<dbReference type="GO" id="GO:0000428">
    <property type="term" value="C:DNA-directed RNA polymerase complex"/>
    <property type="evidence" value="ECO:0007669"/>
    <property type="project" value="UniProtKB-KW"/>
</dbReference>
<gene>
    <name evidence="6" type="ORF">BKIR_c6_3040</name>
</gene>
<evidence type="ECO:0000313" key="6">
    <source>
        <dbReference type="EMBL" id="CCD39919.1"/>
    </source>
</evidence>
<feature type="domain" description="RNA polymerase sigma factor 70 region 4 type 2" evidence="5">
    <location>
        <begin position="164"/>
        <end position="212"/>
    </location>
</feature>